<evidence type="ECO:0000259" key="2">
    <source>
        <dbReference type="SMART" id="SM00894"/>
    </source>
</evidence>
<organism evidence="3 4">
    <name type="scientific">Frondihabitans peucedani</name>
    <dbReference type="NCBI Taxonomy" id="598626"/>
    <lineage>
        <taxon>Bacteria</taxon>
        <taxon>Bacillati</taxon>
        <taxon>Actinomycetota</taxon>
        <taxon>Actinomycetes</taxon>
        <taxon>Micrococcales</taxon>
        <taxon>Microbacteriaceae</taxon>
        <taxon>Frondihabitans</taxon>
    </lineage>
</organism>
<keyword evidence="1" id="KW-0732">Signal</keyword>
<keyword evidence="4" id="KW-1185">Reference proteome</keyword>
<protein>
    <recommendedName>
        <fullName evidence="2">Excalibur calcium-binding domain-containing protein</fullName>
    </recommendedName>
</protein>
<feature type="chain" id="PRO_5045432775" description="Excalibur calcium-binding domain-containing protein" evidence="1">
    <location>
        <begin position="25"/>
        <end position="99"/>
    </location>
</feature>
<gene>
    <name evidence="3" type="ORF">GCM10022256_05420</name>
</gene>
<dbReference type="RefSeq" id="WP_344793497.1">
    <property type="nucleotide sequence ID" value="NZ_BAABAU010000001.1"/>
</dbReference>
<dbReference type="EMBL" id="BAABAU010000001">
    <property type="protein sequence ID" value="GAA4264930.1"/>
    <property type="molecule type" value="Genomic_DNA"/>
</dbReference>
<comment type="caution">
    <text evidence="3">The sequence shown here is derived from an EMBL/GenBank/DDBJ whole genome shotgun (WGS) entry which is preliminary data.</text>
</comment>
<evidence type="ECO:0000313" key="3">
    <source>
        <dbReference type="EMBL" id="GAA4264930.1"/>
    </source>
</evidence>
<dbReference type="SMART" id="SM00894">
    <property type="entry name" value="Excalibur"/>
    <property type="match status" value="1"/>
</dbReference>
<feature type="signal peptide" evidence="1">
    <location>
        <begin position="1"/>
        <end position="24"/>
    </location>
</feature>
<accession>A0ABP8DY53</accession>
<feature type="domain" description="Excalibur calcium-binding" evidence="2">
    <location>
        <begin position="34"/>
        <end position="97"/>
    </location>
</feature>
<dbReference type="Proteomes" id="UP001501594">
    <property type="component" value="Unassembled WGS sequence"/>
</dbReference>
<dbReference type="InterPro" id="IPR008613">
    <property type="entry name" value="Excalibur_Ca-bd_domain"/>
</dbReference>
<dbReference type="Pfam" id="PF05901">
    <property type="entry name" value="Excalibur"/>
    <property type="match status" value="1"/>
</dbReference>
<evidence type="ECO:0000313" key="4">
    <source>
        <dbReference type="Proteomes" id="UP001501594"/>
    </source>
</evidence>
<evidence type="ECO:0000256" key="1">
    <source>
        <dbReference type="SAM" id="SignalP"/>
    </source>
</evidence>
<proteinExistence type="predicted"/>
<sequence length="99" mass="10087">MISPRLAIAATVLTVAIAVPSVVAADAASAAPKTFANCAAVHKSYSGGIAKAGVKTNTVTSKGKVTHRALKGKVKFDTALYKANAKSDRDKDGIACELD</sequence>
<name>A0ABP8DY53_9MICO</name>
<reference evidence="4" key="1">
    <citation type="journal article" date="2019" name="Int. J. Syst. Evol. Microbiol.">
        <title>The Global Catalogue of Microorganisms (GCM) 10K type strain sequencing project: providing services to taxonomists for standard genome sequencing and annotation.</title>
        <authorList>
            <consortium name="The Broad Institute Genomics Platform"/>
            <consortium name="The Broad Institute Genome Sequencing Center for Infectious Disease"/>
            <person name="Wu L."/>
            <person name="Ma J."/>
        </authorList>
    </citation>
    <scope>NUCLEOTIDE SEQUENCE [LARGE SCALE GENOMIC DNA]</scope>
    <source>
        <strain evidence="4">JCM 17442</strain>
    </source>
</reference>